<evidence type="ECO:0008006" key="9">
    <source>
        <dbReference type="Google" id="ProtNLM"/>
    </source>
</evidence>
<keyword evidence="2" id="KW-1064">Adaptive immunity</keyword>
<evidence type="ECO:0000256" key="4">
    <source>
        <dbReference type="SAM" id="SignalP"/>
    </source>
</evidence>
<dbReference type="InterPro" id="IPR036179">
    <property type="entry name" value="Ig-like_dom_sf"/>
</dbReference>
<dbReference type="SMART" id="SM00406">
    <property type="entry name" value="IGv"/>
    <property type="match status" value="1"/>
</dbReference>
<dbReference type="GO" id="GO:0005576">
    <property type="term" value="C:extracellular region"/>
    <property type="evidence" value="ECO:0007669"/>
    <property type="project" value="UniProtKB-ARBA"/>
</dbReference>
<dbReference type="PANTHER" id="PTHR23266">
    <property type="entry name" value="IMMUNOGLOBULIN HEAVY CHAIN"/>
    <property type="match status" value="1"/>
</dbReference>
<dbReference type="SUPFAM" id="SSF48726">
    <property type="entry name" value="Immunoglobulin"/>
    <property type="match status" value="1"/>
</dbReference>
<organism evidence="7 8">
    <name type="scientific">Podarcis muralis</name>
    <name type="common">Wall lizard</name>
    <name type="synonym">Lacerta muralis</name>
    <dbReference type="NCBI Taxonomy" id="64176"/>
    <lineage>
        <taxon>Eukaryota</taxon>
        <taxon>Metazoa</taxon>
        <taxon>Chordata</taxon>
        <taxon>Craniata</taxon>
        <taxon>Vertebrata</taxon>
        <taxon>Euteleostomi</taxon>
        <taxon>Lepidosauria</taxon>
        <taxon>Squamata</taxon>
        <taxon>Bifurcata</taxon>
        <taxon>Unidentata</taxon>
        <taxon>Episquamata</taxon>
        <taxon>Laterata</taxon>
        <taxon>Lacertibaenia</taxon>
        <taxon>Lacertidae</taxon>
        <taxon>Podarcis</taxon>
    </lineage>
</organism>
<dbReference type="GO" id="GO:0019814">
    <property type="term" value="C:immunoglobulin complex"/>
    <property type="evidence" value="ECO:0007669"/>
    <property type="project" value="UniProtKB-KW"/>
</dbReference>
<dbReference type="InterPro" id="IPR013783">
    <property type="entry name" value="Ig-like_fold"/>
</dbReference>
<reference evidence="7" key="3">
    <citation type="submission" date="2025-09" db="UniProtKB">
        <authorList>
            <consortium name="Ensembl"/>
        </authorList>
    </citation>
    <scope>IDENTIFICATION</scope>
</reference>
<dbReference type="AlphaFoldDB" id="A0A670KAB0"/>
<dbReference type="InterPro" id="IPR050199">
    <property type="entry name" value="IgHV"/>
</dbReference>
<keyword evidence="1" id="KW-0391">Immunity</keyword>
<evidence type="ECO:0000256" key="1">
    <source>
        <dbReference type="ARBA" id="ARBA00022859"/>
    </source>
</evidence>
<sequence length="138" mass="15814">MLTKILLLSLDVHCSGQIVESGPNIVNPGGSLRLTCTLKKDLWEWVISGDSVKNNFWEWVRQAPGKGLEWMGQIDWSSSKWRLFYSPYLQGRITVTADASRNTYDLELRSVTAADTAIYYCSRRKHSEKNQRRNCTKA</sequence>
<evidence type="ECO:0000313" key="8">
    <source>
        <dbReference type="Proteomes" id="UP000472272"/>
    </source>
</evidence>
<keyword evidence="3" id="KW-1280">Immunoglobulin</keyword>
<accession>A0A670KAB0</accession>
<reference evidence="7" key="2">
    <citation type="submission" date="2025-08" db="UniProtKB">
        <authorList>
            <consortium name="Ensembl"/>
        </authorList>
    </citation>
    <scope>IDENTIFICATION</scope>
</reference>
<feature type="domain" description="Immunoglobulin" evidence="6">
    <location>
        <begin position="21"/>
        <end position="138"/>
    </location>
</feature>
<dbReference type="Ensembl" id="ENSPMRT00000033680.1">
    <property type="protein sequence ID" value="ENSPMRP00000031752.1"/>
    <property type="gene ID" value="ENSPMRG00000020572.1"/>
</dbReference>
<dbReference type="SMART" id="SM00409">
    <property type="entry name" value="IG"/>
    <property type="match status" value="1"/>
</dbReference>
<proteinExistence type="predicted"/>
<keyword evidence="4" id="KW-0732">Signal</keyword>
<dbReference type="InterPro" id="IPR013106">
    <property type="entry name" value="Ig_V-set"/>
</dbReference>
<name>A0A670KAB0_PODMU</name>
<evidence type="ECO:0000259" key="6">
    <source>
        <dbReference type="SMART" id="SM00409"/>
    </source>
</evidence>
<dbReference type="GO" id="GO:0002250">
    <property type="term" value="P:adaptive immune response"/>
    <property type="evidence" value="ECO:0007669"/>
    <property type="project" value="UniProtKB-KW"/>
</dbReference>
<protein>
    <recommendedName>
        <fullName evidence="9">Ig-like domain-containing protein</fullName>
    </recommendedName>
</protein>
<dbReference type="Gene3D" id="2.60.40.10">
    <property type="entry name" value="Immunoglobulins"/>
    <property type="match status" value="1"/>
</dbReference>
<evidence type="ECO:0000259" key="5">
    <source>
        <dbReference type="SMART" id="SM00406"/>
    </source>
</evidence>
<dbReference type="GeneTree" id="ENSGT01030000234536"/>
<dbReference type="OMA" id="WEWVISG"/>
<keyword evidence="8" id="KW-1185">Reference proteome</keyword>
<dbReference type="Proteomes" id="UP000472272">
    <property type="component" value="Chromosome 13"/>
</dbReference>
<feature type="chain" id="PRO_5025538018" description="Ig-like domain-containing protein" evidence="4">
    <location>
        <begin position="17"/>
        <end position="138"/>
    </location>
</feature>
<reference evidence="7 8" key="1">
    <citation type="journal article" date="2019" name="Proc. Natl. Acad. Sci. U.S.A.">
        <title>Regulatory changes in pterin and carotenoid genes underlie balanced color polymorphisms in the wall lizard.</title>
        <authorList>
            <person name="Andrade P."/>
            <person name="Pinho C."/>
            <person name="Perez I de Lanuza G."/>
            <person name="Afonso S."/>
            <person name="Brejcha J."/>
            <person name="Rubin C.J."/>
            <person name="Wallerman O."/>
            <person name="Pereira P."/>
            <person name="Sabatino S.J."/>
            <person name="Bellati A."/>
            <person name="Pellitteri-Rosa D."/>
            <person name="Bosakova Z."/>
            <person name="Bunikis I."/>
            <person name="Carretero M.A."/>
            <person name="Feiner N."/>
            <person name="Marsik P."/>
            <person name="Pauperio F."/>
            <person name="Salvi D."/>
            <person name="Soler L."/>
            <person name="While G.M."/>
            <person name="Uller T."/>
            <person name="Font E."/>
            <person name="Andersson L."/>
            <person name="Carneiro M."/>
        </authorList>
    </citation>
    <scope>NUCLEOTIDE SEQUENCE</scope>
</reference>
<evidence type="ECO:0000256" key="3">
    <source>
        <dbReference type="ARBA" id="ARBA00043265"/>
    </source>
</evidence>
<feature type="signal peptide" evidence="4">
    <location>
        <begin position="1"/>
        <end position="16"/>
    </location>
</feature>
<dbReference type="Pfam" id="PF07686">
    <property type="entry name" value="V-set"/>
    <property type="match status" value="1"/>
</dbReference>
<evidence type="ECO:0000313" key="7">
    <source>
        <dbReference type="Ensembl" id="ENSPMRP00000031752.1"/>
    </source>
</evidence>
<evidence type="ECO:0000256" key="2">
    <source>
        <dbReference type="ARBA" id="ARBA00023130"/>
    </source>
</evidence>
<feature type="domain" description="Immunoglobulin V-set" evidence="5">
    <location>
        <begin position="31"/>
        <end position="123"/>
    </location>
</feature>
<dbReference type="InterPro" id="IPR003599">
    <property type="entry name" value="Ig_sub"/>
</dbReference>